<reference evidence="6 7" key="1">
    <citation type="journal article" date="2009" name="Appl. Environ. Microbiol.">
        <title>Community genomic and proteomic analyses of chemoautotrophic iron-oxidizing "Leptospirillum rubarum" (Group II) and "Leptospirillum ferrodiazotrophum" (Group III) bacteria in acid mine drainage biofilms.</title>
        <authorList>
            <person name="Goltsman D.S."/>
            <person name="Denef V.J."/>
            <person name="Singer S.W."/>
            <person name="VerBerkmoes N.C."/>
            <person name="Lefsrud M."/>
            <person name="Mueller R.S."/>
            <person name="Dick G.J."/>
            <person name="Sun C.L."/>
            <person name="Wheeler K.E."/>
            <person name="Zemla A."/>
            <person name="Baker B.J."/>
            <person name="Hauser L."/>
            <person name="Land M."/>
            <person name="Shah M.B."/>
            <person name="Thelen M.P."/>
            <person name="Hettich R.L."/>
            <person name="Banfield J.F."/>
        </authorList>
    </citation>
    <scope>NUCLEOTIDE SEQUENCE [LARGE SCALE GENOMIC DNA]</scope>
</reference>
<comment type="cofactor">
    <cofactor evidence="1">
        <name>pyridoxal 5'-phosphate</name>
        <dbReference type="ChEBI" id="CHEBI:597326"/>
    </cofactor>
</comment>
<dbReference type="InterPro" id="IPR015422">
    <property type="entry name" value="PyrdxlP-dep_Trfase_small"/>
</dbReference>
<evidence type="ECO:0000256" key="2">
    <source>
        <dbReference type="ARBA" id="ARBA00022576"/>
    </source>
</evidence>
<keyword evidence="2 6" id="KW-0032">Aminotransferase</keyword>
<evidence type="ECO:0000313" key="6">
    <source>
        <dbReference type="EMBL" id="EES52386.1"/>
    </source>
</evidence>
<dbReference type="Gene3D" id="3.40.640.10">
    <property type="entry name" value="Type I PLP-dependent aspartate aminotransferase-like (Major domain)"/>
    <property type="match status" value="1"/>
</dbReference>
<gene>
    <name evidence="6" type="ORF">UBAL3_94240183</name>
</gene>
<dbReference type="PANTHER" id="PTHR42885">
    <property type="entry name" value="HISTIDINOL-PHOSPHATE AMINOTRANSFERASE-RELATED"/>
    <property type="match status" value="1"/>
</dbReference>
<keyword evidence="3 6" id="KW-0808">Transferase</keyword>
<protein>
    <submittedName>
        <fullName evidence="6">Histidinol-phosphate aminotransferase</fullName>
    </submittedName>
</protein>
<accession>C6HYV1</accession>
<sequence>MSAATLEWLREDLTEAGRPRSQTETASSLLRLDRLEPWAPLSPRFLRRMGRTFASLTLSRYPDSESKDLRKSLGKHFRVDPDHILLGKGSDELLEILFLAVSGPLLLVDPSFPMYRNLAQLTGRRVLTVPLEKDLSLSIDRLLETIRQESPALVVLSHPNNPTGEALAPEEIERIATTAPGGVLIDEAYAPFAQRSHLSLLERFPNLMVLRSLSKLGLAAIRLGWLAASPEILSRLDKARLPFNVDALLQSAGTLLCREALPALEARARRTAARRESLLSALGRIPGIRPFPSQANFILFRTASKPSGEVDAGLRSFGIAVRDMSPDHPLLENCLRVTVGEKDELRRFLEALSSIMKGPA</sequence>
<dbReference type="GO" id="GO:0030170">
    <property type="term" value="F:pyridoxal phosphate binding"/>
    <property type="evidence" value="ECO:0007669"/>
    <property type="project" value="InterPro"/>
</dbReference>
<dbReference type="Proteomes" id="UP000009374">
    <property type="component" value="Unassembled WGS sequence"/>
</dbReference>
<dbReference type="EMBL" id="GG693878">
    <property type="protein sequence ID" value="EES52386.1"/>
    <property type="molecule type" value="Genomic_DNA"/>
</dbReference>
<dbReference type="GO" id="GO:0008483">
    <property type="term" value="F:transaminase activity"/>
    <property type="evidence" value="ECO:0007669"/>
    <property type="project" value="UniProtKB-KW"/>
</dbReference>
<feature type="domain" description="Aminotransferase class I/classII large" evidence="5">
    <location>
        <begin position="54"/>
        <end position="352"/>
    </location>
</feature>
<dbReference type="PANTHER" id="PTHR42885:SF2">
    <property type="entry name" value="HISTIDINOL-PHOSPHATE AMINOTRANSFERASE"/>
    <property type="match status" value="1"/>
</dbReference>
<dbReference type="Gene3D" id="3.90.1150.10">
    <property type="entry name" value="Aspartate Aminotransferase, domain 1"/>
    <property type="match status" value="1"/>
</dbReference>
<dbReference type="Pfam" id="PF00155">
    <property type="entry name" value="Aminotran_1_2"/>
    <property type="match status" value="1"/>
</dbReference>
<evidence type="ECO:0000313" key="7">
    <source>
        <dbReference type="Proteomes" id="UP000009374"/>
    </source>
</evidence>
<dbReference type="CDD" id="cd00609">
    <property type="entry name" value="AAT_like"/>
    <property type="match status" value="1"/>
</dbReference>
<dbReference type="InterPro" id="IPR004839">
    <property type="entry name" value="Aminotransferase_I/II_large"/>
</dbReference>
<organism evidence="6 7">
    <name type="scientific">Leptospirillum ferrodiazotrophum</name>
    <dbReference type="NCBI Taxonomy" id="412449"/>
    <lineage>
        <taxon>Bacteria</taxon>
        <taxon>Pseudomonadati</taxon>
        <taxon>Nitrospirota</taxon>
        <taxon>Nitrospiria</taxon>
        <taxon>Nitrospirales</taxon>
        <taxon>Nitrospiraceae</taxon>
        <taxon>Leptospirillum</taxon>
    </lineage>
</organism>
<dbReference type="InterPro" id="IPR015421">
    <property type="entry name" value="PyrdxlP-dep_Trfase_major"/>
</dbReference>
<evidence type="ECO:0000259" key="5">
    <source>
        <dbReference type="Pfam" id="PF00155"/>
    </source>
</evidence>
<keyword evidence="7" id="KW-1185">Reference proteome</keyword>
<name>C6HYV1_9BACT</name>
<keyword evidence="4" id="KW-0663">Pyridoxal phosphate</keyword>
<evidence type="ECO:0000256" key="1">
    <source>
        <dbReference type="ARBA" id="ARBA00001933"/>
    </source>
</evidence>
<evidence type="ECO:0000256" key="4">
    <source>
        <dbReference type="ARBA" id="ARBA00022898"/>
    </source>
</evidence>
<dbReference type="SUPFAM" id="SSF53383">
    <property type="entry name" value="PLP-dependent transferases"/>
    <property type="match status" value="1"/>
</dbReference>
<dbReference type="AlphaFoldDB" id="C6HYV1"/>
<evidence type="ECO:0000256" key="3">
    <source>
        <dbReference type="ARBA" id="ARBA00022679"/>
    </source>
</evidence>
<dbReference type="InterPro" id="IPR015424">
    <property type="entry name" value="PyrdxlP-dep_Trfase"/>
</dbReference>
<proteinExistence type="predicted"/>